<dbReference type="Gene3D" id="3.20.20.30">
    <property type="entry name" value="Luciferase-like domain"/>
    <property type="match status" value="1"/>
</dbReference>
<dbReference type="InterPro" id="IPR036661">
    <property type="entry name" value="Luciferase-like_sf"/>
</dbReference>
<sequence length="327" mass="36260">MKLSILDQSPIASGQTAGEALQESVKLAQMAERLGYTRYWLTEHHDLEGIAGSVPEIMLSYVGALTQSIRLGTGAVLLPHYKPYKVAETHNMLATLFPGRIDVGIGRAPGGSAEATNVLSDNFLQNVGKMPELTRELLHFLDDDYPSPNKYSDLSASPVPDVSPTPWLLGTSKKSGLLAAEYGMAYPFAQFMSDDNGQDVIQQYRDEFTPRKSDQPAHVIVAVSVVCATTSAKASEIAKDACLWSLQKEKAETDPLKKEFLTHEEKQKAETMQEKMIIGHPQEVAQQLLEVKEKYQADEIMIITTTRYPLERQQSYRLIAEEMLDGL</sequence>
<dbReference type="SUPFAM" id="SSF51679">
    <property type="entry name" value="Bacterial luciferase-like"/>
    <property type="match status" value="1"/>
</dbReference>
<reference evidence="3 4" key="1">
    <citation type="submission" date="2018-10" db="EMBL/GenBank/DDBJ databases">
        <title>Draft genome sequence of Bacillus salarius IM0101, isolated from a hypersaline soil in Inner Mongolia, China.</title>
        <authorList>
            <person name="Yamprayoonswat W."/>
            <person name="Boonvisut S."/>
            <person name="Jumpathong W."/>
            <person name="Sittihan S."/>
            <person name="Ruangsuj P."/>
            <person name="Wanthongcharoen S."/>
            <person name="Thongpramul N."/>
            <person name="Pimmason S."/>
            <person name="Yu B."/>
            <person name="Yasawong M."/>
        </authorList>
    </citation>
    <scope>NUCLEOTIDE SEQUENCE [LARGE SCALE GENOMIC DNA]</scope>
    <source>
        <strain evidence="3 4">IM0101</strain>
    </source>
</reference>
<name>A0A428N8I7_9BACI</name>
<dbReference type="Proteomes" id="UP000275076">
    <property type="component" value="Unassembled WGS sequence"/>
</dbReference>
<evidence type="ECO:0000313" key="4">
    <source>
        <dbReference type="Proteomes" id="UP000275076"/>
    </source>
</evidence>
<dbReference type="InterPro" id="IPR011251">
    <property type="entry name" value="Luciferase-like_dom"/>
</dbReference>
<keyword evidence="4" id="KW-1185">Reference proteome</keyword>
<evidence type="ECO:0000259" key="2">
    <source>
        <dbReference type="Pfam" id="PF00296"/>
    </source>
</evidence>
<dbReference type="CDD" id="cd00347">
    <property type="entry name" value="Flavin_utilizing_monoxygenases"/>
    <property type="match status" value="1"/>
</dbReference>
<dbReference type="GO" id="GO:0005829">
    <property type="term" value="C:cytosol"/>
    <property type="evidence" value="ECO:0007669"/>
    <property type="project" value="TreeGrafter"/>
</dbReference>
<proteinExistence type="predicted"/>
<evidence type="ECO:0000256" key="1">
    <source>
        <dbReference type="ARBA" id="ARBA00007789"/>
    </source>
</evidence>
<dbReference type="InterPro" id="IPR050766">
    <property type="entry name" value="Bact_Lucif_Oxidored"/>
</dbReference>
<dbReference type="EMBL" id="RBVX01000002">
    <property type="protein sequence ID" value="RSL34714.1"/>
    <property type="molecule type" value="Genomic_DNA"/>
</dbReference>
<dbReference type="OrthoDB" id="9780518at2"/>
<dbReference type="PANTHER" id="PTHR30137">
    <property type="entry name" value="LUCIFERASE-LIKE MONOOXYGENASE"/>
    <property type="match status" value="1"/>
</dbReference>
<dbReference type="InterPro" id="IPR019949">
    <property type="entry name" value="CmoO-like"/>
</dbReference>
<gene>
    <name evidence="3" type="ORF">D7Z54_02410</name>
</gene>
<feature type="domain" description="Luciferase-like" evidence="2">
    <location>
        <begin position="1"/>
        <end position="293"/>
    </location>
</feature>
<organism evidence="3 4">
    <name type="scientific">Salibacterium salarium</name>
    <dbReference type="NCBI Taxonomy" id="284579"/>
    <lineage>
        <taxon>Bacteria</taxon>
        <taxon>Bacillati</taxon>
        <taxon>Bacillota</taxon>
        <taxon>Bacilli</taxon>
        <taxon>Bacillales</taxon>
        <taxon>Bacillaceae</taxon>
    </lineage>
</organism>
<protein>
    <submittedName>
        <fullName evidence="3">LLM class flavin-dependent oxidoreductase</fullName>
    </submittedName>
</protein>
<comment type="similarity">
    <text evidence="1">To bacterial alkanal monooxygenase alpha and beta chains.</text>
</comment>
<comment type="caution">
    <text evidence="3">The sequence shown here is derived from an EMBL/GenBank/DDBJ whole genome shotgun (WGS) entry which is preliminary data.</text>
</comment>
<evidence type="ECO:0000313" key="3">
    <source>
        <dbReference type="EMBL" id="RSL34714.1"/>
    </source>
</evidence>
<dbReference type="PANTHER" id="PTHR30137:SF19">
    <property type="entry name" value="LUCIFERASE-LIKE MONOOXYGENASE"/>
    <property type="match status" value="1"/>
</dbReference>
<dbReference type="RefSeq" id="WP_125554112.1">
    <property type="nucleotide sequence ID" value="NZ_RBVX01000002.1"/>
</dbReference>
<dbReference type="Pfam" id="PF00296">
    <property type="entry name" value="Bac_luciferase"/>
    <property type="match status" value="1"/>
</dbReference>
<dbReference type="AlphaFoldDB" id="A0A428N8I7"/>
<accession>A0A428N8I7</accession>
<dbReference type="GO" id="GO:0016705">
    <property type="term" value="F:oxidoreductase activity, acting on paired donors, with incorporation or reduction of molecular oxygen"/>
    <property type="evidence" value="ECO:0007669"/>
    <property type="project" value="InterPro"/>
</dbReference>
<dbReference type="NCBIfam" id="TIGR03558">
    <property type="entry name" value="oxido_grp_1"/>
    <property type="match status" value="1"/>
</dbReference>